<evidence type="ECO:0000313" key="4">
    <source>
        <dbReference type="Proteomes" id="UP001165121"/>
    </source>
</evidence>
<reference evidence="3" key="1">
    <citation type="submission" date="2023-04" db="EMBL/GenBank/DDBJ databases">
        <title>Phytophthora fragariaefolia NBRC 109709.</title>
        <authorList>
            <person name="Ichikawa N."/>
            <person name="Sato H."/>
            <person name="Tonouchi N."/>
        </authorList>
    </citation>
    <scope>NUCLEOTIDE SEQUENCE</scope>
    <source>
        <strain evidence="3">NBRC 109709</strain>
    </source>
</reference>
<feature type="compositionally biased region" description="Basic and acidic residues" evidence="1">
    <location>
        <begin position="103"/>
        <end position="115"/>
    </location>
</feature>
<dbReference type="Gene3D" id="3.30.70.270">
    <property type="match status" value="2"/>
</dbReference>
<comment type="caution">
    <text evidence="3">The sequence shown here is derived from an EMBL/GenBank/DDBJ whole genome shotgun (WGS) entry which is preliminary data.</text>
</comment>
<dbReference type="InterPro" id="IPR050951">
    <property type="entry name" value="Retrovirus_Pol_polyprotein"/>
</dbReference>
<accession>A0A9W6YEZ3</accession>
<dbReference type="InterPro" id="IPR043502">
    <property type="entry name" value="DNA/RNA_pol_sf"/>
</dbReference>
<dbReference type="InterPro" id="IPR000477">
    <property type="entry name" value="RT_dom"/>
</dbReference>
<feature type="region of interest" description="Disordered" evidence="1">
    <location>
        <begin position="476"/>
        <end position="497"/>
    </location>
</feature>
<feature type="compositionally biased region" description="Basic and acidic residues" evidence="1">
    <location>
        <begin position="476"/>
        <end position="489"/>
    </location>
</feature>
<feature type="domain" description="Reverse transcriptase" evidence="2">
    <location>
        <begin position="350"/>
        <end position="445"/>
    </location>
</feature>
<dbReference type="EMBL" id="BSXT01005699">
    <property type="protein sequence ID" value="GMF61183.1"/>
    <property type="molecule type" value="Genomic_DNA"/>
</dbReference>
<evidence type="ECO:0000313" key="3">
    <source>
        <dbReference type="EMBL" id="GMF61183.1"/>
    </source>
</evidence>
<feature type="region of interest" description="Disordered" evidence="1">
    <location>
        <begin position="152"/>
        <end position="172"/>
    </location>
</feature>
<gene>
    <name evidence="3" type="ORF">Pfra01_002664500</name>
</gene>
<dbReference type="Gene3D" id="3.10.10.10">
    <property type="entry name" value="HIV Type 1 Reverse Transcriptase, subunit A, domain 1"/>
    <property type="match status" value="1"/>
</dbReference>
<feature type="region of interest" description="Disordered" evidence="1">
    <location>
        <begin position="98"/>
        <end position="133"/>
    </location>
</feature>
<protein>
    <submittedName>
        <fullName evidence="3">Unnamed protein product</fullName>
    </submittedName>
</protein>
<proteinExistence type="predicted"/>
<dbReference type="SUPFAM" id="SSF56672">
    <property type="entry name" value="DNA/RNA polymerases"/>
    <property type="match status" value="1"/>
</dbReference>
<name>A0A9W6YEZ3_9STRA</name>
<dbReference type="InterPro" id="IPR043128">
    <property type="entry name" value="Rev_trsase/Diguanyl_cyclase"/>
</dbReference>
<dbReference type="PANTHER" id="PTHR37984">
    <property type="entry name" value="PROTEIN CBG26694"/>
    <property type="match status" value="1"/>
</dbReference>
<dbReference type="CDD" id="cd01647">
    <property type="entry name" value="RT_LTR"/>
    <property type="match status" value="1"/>
</dbReference>
<dbReference type="OrthoDB" id="1914518at2759"/>
<evidence type="ECO:0000259" key="2">
    <source>
        <dbReference type="Pfam" id="PF00078"/>
    </source>
</evidence>
<organism evidence="3 4">
    <name type="scientific">Phytophthora fragariaefolia</name>
    <dbReference type="NCBI Taxonomy" id="1490495"/>
    <lineage>
        <taxon>Eukaryota</taxon>
        <taxon>Sar</taxon>
        <taxon>Stramenopiles</taxon>
        <taxon>Oomycota</taxon>
        <taxon>Peronosporomycetes</taxon>
        <taxon>Peronosporales</taxon>
        <taxon>Peronosporaceae</taxon>
        <taxon>Phytophthora</taxon>
    </lineage>
</organism>
<dbReference type="AlphaFoldDB" id="A0A9W6YEZ3"/>
<dbReference type="Proteomes" id="UP001165121">
    <property type="component" value="Unassembled WGS sequence"/>
</dbReference>
<keyword evidence="4" id="KW-1185">Reference proteome</keyword>
<dbReference type="PANTHER" id="PTHR37984:SF5">
    <property type="entry name" value="PROTEIN NYNRIN-LIKE"/>
    <property type="match status" value="1"/>
</dbReference>
<sequence>MGDQGHLCVQVLADCGQGYTRQYQEWQQLIYENTLSAQAQMRADRLLQLMHAQAPPCVPRKEYPWPSKIMLRPTPGTAQVQMVQVNKKPKKLRVIFTEEDTDERSLDAAEPRSRDVGVQTEPDRDEEPRVQDAGVDTRGLCHVASAVIAATPLGDDASSERRSPEVADQPKTLNADLDEDAVSDFPSQGFVSTPVRRLEAEYARVMRVSAEELDLEPAVYVREGSELMAQLRDQLTMLPELQDLSPECKIDEADVGEPGVSTPEMETKLRKILKYHRKIFLGDGNAAPAPARGVVCDLDVGNVRPVAQRARQIAPHLLIKIYELLKKRLKAGLIEHSESEWASPIIIVLKKNGVDIRMCIDYRAVNEFIKLSRYPLPLIDDLLIGFESAMWFMSLDMASGFWAVLMTERATLISAFICPFGHFQWIRMPFGLKNAPLIYQAVINNCMWGFVRLPPEEEALVDRDVLEFLKLDGPDADRTRVQDPERTCDEDSERSSPMVPVLTDEMTVFQRNIPAPSQMGPVLGRSSYIDDIAHGAPTWDQLCEDLNALLFRLRYWNISVSLPKSEFGKLTIPGSKVS</sequence>
<evidence type="ECO:0000256" key="1">
    <source>
        <dbReference type="SAM" id="MobiDB-lite"/>
    </source>
</evidence>
<dbReference type="Pfam" id="PF00078">
    <property type="entry name" value="RVT_1"/>
    <property type="match status" value="1"/>
</dbReference>